<feature type="domain" description="RNase H type-1" evidence="2">
    <location>
        <begin position="62"/>
        <end position="144"/>
    </location>
</feature>
<evidence type="ECO:0000313" key="3">
    <source>
        <dbReference type="EMBL" id="KAF4358796.1"/>
    </source>
</evidence>
<dbReference type="SUPFAM" id="SSF53098">
    <property type="entry name" value="Ribonuclease H-like"/>
    <property type="match status" value="1"/>
</dbReference>
<evidence type="ECO:0000256" key="1">
    <source>
        <dbReference type="SAM" id="Phobius"/>
    </source>
</evidence>
<keyword evidence="1" id="KW-1133">Transmembrane helix</keyword>
<dbReference type="EMBL" id="JAATIP010000221">
    <property type="protein sequence ID" value="KAF4358796.1"/>
    <property type="molecule type" value="Genomic_DNA"/>
</dbReference>
<keyword evidence="1" id="KW-0812">Transmembrane</keyword>
<evidence type="ECO:0000259" key="2">
    <source>
        <dbReference type="Pfam" id="PF13456"/>
    </source>
</evidence>
<protein>
    <recommendedName>
        <fullName evidence="2">RNase H type-1 domain-containing protein</fullName>
    </recommendedName>
</protein>
<proteinExistence type="predicted"/>
<dbReference type="Proteomes" id="UP000525078">
    <property type="component" value="Unassembled WGS sequence"/>
</dbReference>
<reference evidence="3 4" key="1">
    <citation type="journal article" date="2020" name="bioRxiv">
        <title>Sequence and annotation of 42 cannabis genomes reveals extensive copy number variation in cannabinoid synthesis and pathogen resistance genes.</title>
        <authorList>
            <person name="Mckernan K.J."/>
            <person name="Helbert Y."/>
            <person name="Kane L.T."/>
            <person name="Ebling H."/>
            <person name="Zhang L."/>
            <person name="Liu B."/>
            <person name="Eaton Z."/>
            <person name="Mclaughlin S."/>
            <person name="Kingan S."/>
            <person name="Baybayan P."/>
            <person name="Concepcion G."/>
            <person name="Jordan M."/>
            <person name="Riva A."/>
            <person name="Barbazuk W."/>
            <person name="Harkins T."/>
        </authorList>
    </citation>
    <scope>NUCLEOTIDE SEQUENCE [LARGE SCALE GENOMIC DNA]</scope>
    <source>
        <strain evidence="4">cv. Jamaican Lion 4</strain>
        <tissue evidence="3">Leaf</tissue>
    </source>
</reference>
<evidence type="ECO:0000313" key="4">
    <source>
        <dbReference type="Proteomes" id="UP000525078"/>
    </source>
</evidence>
<gene>
    <name evidence="3" type="ORF">F8388_022563</name>
</gene>
<dbReference type="GO" id="GO:0004523">
    <property type="term" value="F:RNA-DNA hybrid ribonuclease activity"/>
    <property type="evidence" value="ECO:0007669"/>
    <property type="project" value="InterPro"/>
</dbReference>
<dbReference type="InterPro" id="IPR012337">
    <property type="entry name" value="RNaseH-like_sf"/>
</dbReference>
<accession>A0A7J6EKI1</accession>
<feature type="transmembrane region" description="Helical" evidence="1">
    <location>
        <begin position="37"/>
        <end position="56"/>
    </location>
</feature>
<keyword evidence="1" id="KW-0472">Membrane</keyword>
<dbReference type="Gene3D" id="3.30.420.10">
    <property type="entry name" value="Ribonuclease H-like superfamily/Ribonuclease H"/>
    <property type="match status" value="1"/>
</dbReference>
<organism evidence="3 4">
    <name type="scientific">Cannabis sativa</name>
    <name type="common">Hemp</name>
    <name type="synonym">Marijuana</name>
    <dbReference type="NCBI Taxonomy" id="3483"/>
    <lineage>
        <taxon>Eukaryota</taxon>
        <taxon>Viridiplantae</taxon>
        <taxon>Streptophyta</taxon>
        <taxon>Embryophyta</taxon>
        <taxon>Tracheophyta</taxon>
        <taxon>Spermatophyta</taxon>
        <taxon>Magnoliopsida</taxon>
        <taxon>eudicotyledons</taxon>
        <taxon>Gunneridae</taxon>
        <taxon>Pentapetalae</taxon>
        <taxon>rosids</taxon>
        <taxon>fabids</taxon>
        <taxon>Rosales</taxon>
        <taxon>Cannabaceae</taxon>
        <taxon>Cannabis</taxon>
    </lineage>
</organism>
<comment type="caution">
    <text evidence="3">The sequence shown here is derived from an EMBL/GenBank/DDBJ whole genome shotgun (WGS) entry which is preliminary data.</text>
</comment>
<dbReference type="AlphaFoldDB" id="A0A7J6EKI1"/>
<name>A0A7J6EKI1_CANSA</name>
<dbReference type="InterPro" id="IPR002156">
    <property type="entry name" value="RNaseH_domain"/>
</dbReference>
<dbReference type="GO" id="GO:0003676">
    <property type="term" value="F:nucleic acid binding"/>
    <property type="evidence" value="ECO:0007669"/>
    <property type="project" value="InterPro"/>
</dbReference>
<sequence>MGNPYFLSTKKCEDFSFLKPKVLNHLESQKAKKLSQAGCLTLINSIMVFLCLWSMVPMLLGSVLEAELVAIYTALERAWEEKCVSILIEPDLKAIVEALKLGELPLAWGSYPIFKKCLAFSVNFSLVSFKFLPRVENSFVHFLAFQVRVNLLSRLSVVREVAPFVATN</sequence>
<dbReference type="Pfam" id="PF13456">
    <property type="entry name" value="RVT_3"/>
    <property type="match status" value="1"/>
</dbReference>
<dbReference type="InterPro" id="IPR036397">
    <property type="entry name" value="RNaseH_sf"/>
</dbReference>